<dbReference type="RefSeq" id="WP_338236850.1">
    <property type="nucleotide sequence ID" value="NZ_BQKE01000001.1"/>
</dbReference>
<gene>
    <name evidence="3" type="ORF">PEDI_18230</name>
</gene>
<dbReference type="Gene3D" id="3.40.50.2000">
    <property type="entry name" value="Glycogen Phosphorylase B"/>
    <property type="match status" value="2"/>
</dbReference>
<proteinExistence type="predicted"/>
<sequence length="373" mass="42397">MKIIHFILGKANPDRLNGVNRVVDALTKAQFELGYDIEIWGITPSPDIAGPNRPFPCRYFQSHPFWKKLDGKINQALSTLPQKEKVVFHLHGGFIPDMFRMSNLLQKWKYPYIFTPHGSYNAEALKKSKWRKRIYFKLFDKKVVENAQCLHLLGQSEKDHIIHLANPAKVVLVPNGYEAEAQATPYPAQKETLVFGFCGRLKIYVKGLNELVDGFAAYSKNSSQPSELWLIGDSEESSKLKARAEKLKITDRVKFLGAQYGAEKIKLLSQMDYFCHPSRYEGFPNAVLEALGLEIPVLVTPATNILSTVLDENCGMEITQTKAKAIQKSMELAAGKWQTEEYFSMRKNAGKTVAEQFNWRQIAQRFSKIYAAL</sequence>
<dbReference type="EMBL" id="BQKE01000001">
    <property type="protein sequence ID" value="GJM61271.1"/>
    <property type="molecule type" value="Genomic_DNA"/>
</dbReference>
<dbReference type="GO" id="GO:0016757">
    <property type="term" value="F:glycosyltransferase activity"/>
    <property type="evidence" value="ECO:0007669"/>
    <property type="project" value="InterPro"/>
</dbReference>
<reference evidence="3 4" key="1">
    <citation type="submission" date="2021-12" db="EMBL/GenBank/DDBJ databases">
        <title>Genome sequencing of bacteria with rrn-lacking chromosome and rrn-plasmid.</title>
        <authorList>
            <person name="Anda M."/>
            <person name="Iwasaki W."/>
        </authorList>
    </citation>
    <scope>NUCLEOTIDE SEQUENCE [LARGE SCALE GENOMIC DNA]</scope>
    <source>
        <strain evidence="3 4">NBRC 15940</strain>
    </source>
</reference>
<dbReference type="Pfam" id="PF00534">
    <property type="entry name" value="Glycos_transf_1"/>
    <property type="match status" value="1"/>
</dbReference>
<dbReference type="InterPro" id="IPR028098">
    <property type="entry name" value="Glyco_trans_4-like_N"/>
</dbReference>
<organism evidence="3 4">
    <name type="scientific">Persicobacter diffluens</name>
    <dbReference type="NCBI Taxonomy" id="981"/>
    <lineage>
        <taxon>Bacteria</taxon>
        <taxon>Pseudomonadati</taxon>
        <taxon>Bacteroidota</taxon>
        <taxon>Cytophagia</taxon>
        <taxon>Cytophagales</taxon>
        <taxon>Persicobacteraceae</taxon>
        <taxon>Persicobacter</taxon>
    </lineage>
</organism>
<dbReference type="Pfam" id="PF13439">
    <property type="entry name" value="Glyco_transf_4"/>
    <property type="match status" value="1"/>
</dbReference>
<feature type="domain" description="Glycosyl transferase family 1" evidence="1">
    <location>
        <begin position="187"/>
        <end position="344"/>
    </location>
</feature>
<name>A0AAN5ALB0_9BACT</name>
<comment type="caution">
    <text evidence="3">The sequence shown here is derived from an EMBL/GenBank/DDBJ whole genome shotgun (WGS) entry which is preliminary data.</text>
</comment>
<evidence type="ECO:0008006" key="5">
    <source>
        <dbReference type="Google" id="ProtNLM"/>
    </source>
</evidence>
<dbReference type="Proteomes" id="UP001310022">
    <property type="component" value="Unassembled WGS sequence"/>
</dbReference>
<evidence type="ECO:0000313" key="3">
    <source>
        <dbReference type="EMBL" id="GJM61271.1"/>
    </source>
</evidence>
<dbReference type="SUPFAM" id="SSF53756">
    <property type="entry name" value="UDP-Glycosyltransferase/glycogen phosphorylase"/>
    <property type="match status" value="1"/>
</dbReference>
<evidence type="ECO:0000313" key="4">
    <source>
        <dbReference type="Proteomes" id="UP001310022"/>
    </source>
</evidence>
<dbReference type="InterPro" id="IPR001296">
    <property type="entry name" value="Glyco_trans_1"/>
</dbReference>
<dbReference type="AlphaFoldDB" id="A0AAN5ALB0"/>
<protein>
    <recommendedName>
        <fullName evidence="5">Glycosyltransferase</fullName>
    </recommendedName>
</protein>
<accession>A0AAN5ALB0</accession>
<evidence type="ECO:0000259" key="1">
    <source>
        <dbReference type="Pfam" id="PF00534"/>
    </source>
</evidence>
<dbReference type="PANTHER" id="PTHR12526">
    <property type="entry name" value="GLYCOSYLTRANSFERASE"/>
    <property type="match status" value="1"/>
</dbReference>
<dbReference type="CDD" id="cd03801">
    <property type="entry name" value="GT4_PimA-like"/>
    <property type="match status" value="1"/>
</dbReference>
<evidence type="ECO:0000259" key="2">
    <source>
        <dbReference type="Pfam" id="PF13439"/>
    </source>
</evidence>
<keyword evidence="4" id="KW-1185">Reference proteome</keyword>
<feature type="domain" description="Glycosyltransferase subfamily 4-like N-terminal" evidence="2">
    <location>
        <begin position="17"/>
        <end position="179"/>
    </location>
</feature>